<comment type="subcellular location">
    <subcellularLocation>
        <location evidence="1">Membrane</location>
        <topology evidence="1">Multi-pass membrane protein</topology>
    </subcellularLocation>
</comment>
<keyword evidence="4 6" id="KW-1133">Transmembrane helix</keyword>
<dbReference type="SUPFAM" id="SSF161070">
    <property type="entry name" value="SNF-like"/>
    <property type="match status" value="1"/>
</dbReference>
<organism evidence="7">
    <name type="scientific">marine sediment metagenome</name>
    <dbReference type="NCBI Taxonomy" id="412755"/>
    <lineage>
        <taxon>unclassified sequences</taxon>
        <taxon>metagenomes</taxon>
        <taxon>ecological metagenomes</taxon>
    </lineage>
</organism>
<gene>
    <name evidence="7" type="ORF">S01H1_62934</name>
</gene>
<evidence type="ECO:0000313" key="7">
    <source>
        <dbReference type="EMBL" id="GAG31510.1"/>
    </source>
</evidence>
<protein>
    <recommendedName>
        <fullName evidence="8">Amino acid permease/ SLC12A domain-containing protein</fullName>
    </recommendedName>
</protein>
<dbReference type="PROSITE" id="PS50267">
    <property type="entry name" value="NA_NEUROTRAN_SYMP_3"/>
    <property type="match status" value="1"/>
</dbReference>
<evidence type="ECO:0000256" key="6">
    <source>
        <dbReference type="SAM" id="Phobius"/>
    </source>
</evidence>
<name>X0WLJ5_9ZZZZ</name>
<keyword evidence="5 6" id="KW-0472">Membrane</keyword>
<dbReference type="InterPro" id="IPR037272">
    <property type="entry name" value="SNS_sf"/>
</dbReference>
<accession>X0WLJ5</accession>
<feature type="transmembrane region" description="Helical" evidence="6">
    <location>
        <begin position="12"/>
        <end position="31"/>
    </location>
</feature>
<evidence type="ECO:0000256" key="4">
    <source>
        <dbReference type="ARBA" id="ARBA00022989"/>
    </source>
</evidence>
<keyword evidence="3 6" id="KW-0812">Transmembrane</keyword>
<dbReference type="EMBL" id="BARS01041371">
    <property type="protein sequence ID" value="GAG31510.1"/>
    <property type="molecule type" value="Genomic_DNA"/>
</dbReference>
<evidence type="ECO:0000256" key="5">
    <source>
        <dbReference type="ARBA" id="ARBA00023136"/>
    </source>
</evidence>
<keyword evidence="2" id="KW-0813">Transport</keyword>
<proteinExistence type="predicted"/>
<sequence length="70" mass="7622">MGSYGGSTFLFIYLIFIILFAVPALTGEWSLGRYTGKGTFGTFTEAFGNKTGKVLACILLSTIFIANSYY</sequence>
<evidence type="ECO:0008006" key="8">
    <source>
        <dbReference type="Google" id="ProtNLM"/>
    </source>
</evidence>
<dbReference type="GO" id="GO:0016020">
    <property type="term" value="C:membrane"/>
    <property type="evidence" value="ECO:0007669"/>
    <property type="project" value="UniProtKB-SubCell"/>
</dbReference>
<reference evidence="7" key="1">
    <citation type="journal article" date="2014" name="Front. Microbiol.">
        <title>High frequency of phylogenetically diverse reductive dehalogenase-homologous genes in deep subseafloor sedimentary metagenomes.</title>
        <authorList>
            <person name="Kawai M."/>
            <person name="Futagami T."/>
            <person name="Toyoda A."/>
            <person name="Takaki Y."/>
            <person name="Nishi S."/>
            <person name="Hori S."/>
            <person name="Arai W."/>
            <person name="Tsubouchi T."/>
            <person name="Morono Y."/>
            <person name="Uchiyama I."/>
            <person name="Ito T."/>
            <person name="Fujiyama A."/>
            <person name="Inagaki F."/>
            <person name="Takami H."/>
        </authorList>
    </citation>
    <scope>NUCLEOTIDE SEQUENCE</scope>
    <source>
        <strain evidence="7">Expedition CK06-06</strain>
    </source>
</reference>
<evidence type="ECO:0000256" key="2">
    <source>
        <dbReference type="ARBA" id="ARBA00022448"/>
    </source>
</evidence>
<feature type="non-terminal residue" evidence="7">
    <location>
        <position position="70"/>
    </location>
</feature>
<dbReference type="AlphaFoldDB" id="X0WLJ5"/>
<comment type="caution">
    <text evidence="7">The sequence shown here is derived from an EMBL/GenBank/DDBJ whole genome shotgun (WGS) entry which is preliminary data.</text>
</comment>
<dbReference type="InterPro" id="IPR000175">
    <property type="entry name" value="Na/ntran_symport"/>
</dbReference>
<evidence type="ECO:0000256" key="1">
    <source>
        <dbReference type="ARBA" id="ARBA00004141"/>
    </source>
</evidence>
<evidence type="ECO:0000256" key="3">
    <source>
        <dbReference type="ARBA" id="ARBA00022692"/>
    </source>
</evidence>